<evidence type="ECO:0000313" key="1">
    <source>
        <dbReference type="EMBL" id="AAD27683.1"/>
    </source>
</evidence>
<organism evidence="1">
    <name type="scientific">Oryza sativa</name>
    <name type="common">Rice</name>
    <dbReference type="NCBI Taxonomy" id="4530"/>
    <lineage>
        <taxon>Eukaryota</taxon>
        <taxon>Viridiplantae</taxon>
        <taxon>Streptophyta</taxon>
        <taxon>Embryophyta</taxon>
        <taxon>Tracheophyta</taxon>
        <taxon>Spermatophyta</taxon>
        <taxon>Magnoliopsida</taxon>
        <taxon>Liliopsida</taxon>
        <taxon>Poales</taxon>
        <taxon>Poaceae</taxon>
        <taxon>BOP clade</taxon>
        <taxon>Oryzoideae</taxon>
        <taxon>Oryzeae</taxon>
        <taxon>Oryzinae</taxon>
        <taxon>Oryza</taxon>
    </lineage>
</organism>
<dbReference type="AlphaFoldDB" id="Q9XEU8"/>
<proteinExistence type="predicted"/>
<name>Q9XEU8_ORYSA</name>
<sequence length="154" mass="17350">MLFQAARQPTAYLNSSEYSSDKRTIWHMYSMLLGALAHRSSSEFRLQPSRERLQVAYPFKTGSLNHSCWFYTVLVGLVHHNLFEVQLFKPSATDMAIGDVSWLSRDQIERLAMLIDRGPAIRGGGEPHHSRVHGVVVIVCVVAHSIHLLVVLAL</sequence>
<protein>
    <submittedName>
        <fullName evidence="1">Uncharacterized protein</fullName>
    </submittedName>
</protein>
<accession>Q9XEU8</accession>
<dbReference type="EMBL" id="AF119222">
    <property type="protein sequence ID" value="AAD27683.1"/>
    <property type="molecule type" value="Genomic_DNA"/>
</dbReference>
<reference evidence="1" key="1">
    <citation type="submission" date="1999-01" db="EMBL/GenBank/DDBJ databases">
        <title>Microsynteny in a gene-dense region in maize, sorghum, and rice.</title>
        <authorList>
            <person name="Llaca V."/>
            <person name="Lou A."/>
            <person name="Young S."/>
            <person name="Messing J."/>
        </authorList>
    </citation>
    <scope>NUCLEOTIDE SEQUENCE</scope>
</reference>